<keyword evidence="1" id="KW-1133">Transmembrane helix</keyword>
<dbReference type="Proteomes" id="UP001306950">
    <property type="component" value="Unassembled WGS sequence"/>
</dbReference>
<keyword evidence="3" id="KW-1185">Reference proteome</keyword>
<comment type="caution">
    <text evidence="2">The sequence shown here is derived from an EMBL/GenBank/DDBJ whole genome shotgun (WGS) entry which is preliminary data.</text>
</comment>
<keyword evidence="1" id="KW-0812">Transmembrane</keyword>
<accession>A0ABU7VYJ1</accession>
<gene>
    <name evidence="2" type="ORF">V3851_23895</name>
</gene>
<evidence type="ECO:0000256" key="1">
    <source>
        <dbReference type="SAM" id="Phobius"/>
    </source>
</evidence>
<proteinExistence type="predicted"/>
<name>A0ABU7VYJ1_9BACL</name>
<evidence type="ECO:0000313" key="2">
    <source>
        <dbReference type="EMBL" id="MEF2968843.1"/>
    </source>
</evidence>
<sequence>MKTVKKKSKLKHVVYLILALAMLVYALPMISFEPGGGWVSAFGAVWAAFAFLVIGAHLHFILGVNEEKQRALDAVRRAKLRDLQMKWAAEGGKQEQSL</sequence>
<evidence type="ECO:0008006" key="4">
    <source>
        <dbReference type="Google" id="ProtNLM"/>
    </source>
</evidence>
<reference evidence="2 3" key="1">
    <citation type="submission" date="2024-02" db="EMBL/GenBank/DDBJ databases">
        <title>A nitrogen-fixing paenibacillus bacterium.</title>
        <authorList>
            <person name="Zhang W.L."/>
            <person name="Chen S.F."/>
        </authorList>
    </citation>
    <scope>NUCLEOTIDE SEQUENCE [LARGE SCALE GENOMIC DNA]</scope>
    <source>
        <strain evidence="2 3">M1</strain>
    </source>
</reference>
<organism evidence="2 3">
    <name type="scientific">Paenibacillus haidiansis</name>
    <dbReference type="NCBI Taxonomy" id="1574488"/>
    <lineage>
        <taxon>Bacteria</taxon>
        <taxon>Bacillati</taxon>
        <taxon>Bacillota</taxon>
        <taxon>Bacilli</taxon>
        <taxon>Bacillales</taxon>
        <taxon>Paenibacillaceae</taxon>
        <taxon>Paenibacillus</taxon>
    </lineage>
</organism>
<keyword evidence="1" id="KW-0472">Membrane</keyword>
<dbReference type="RefSeq" id="WP_331848964.1">
    <property type="nucleotide sequence ID" value="NZ_JAZHPZ010000019.1"/>
</dbReference>
<feature type="transmembrane region" description="Helical" evidence="1">
    <location>
        <begin position="12"/>
        <end position="32"/>
    </location>
</feature>
<protein>
    <recommendedName>
        <fullName evidence="4">2TM domain-containing protein</fullName>
    </recommendedName>
</protein>
<dbReference type="EMBL" id="JAZHPZ010000019">
    <property type="protein sequence ID" value="MEF2968843.1"/>
    <property type="molecule type" value="Genomic_DNA"/>
</dbReference>
<feature type="transmembrane region" description="Helical" evidence="1">
    <location>
        <begin position="38"/>
        <end position="62"/>
    </location>
</feature>
<evidence type="ECO:0000313" key="3">
    <source>
        <dbReference type="Proteomes" id="UP001306950"/>
    </source>
</evidence>